<dbReference type="InParanoid" id="A0A067MYX7"/>
<protein>
    <recommendedName>
        <fullName evidence="4">CBM1 domain-containing protein</fullName>
    </recommendedName>
</protein>
<keyword evidence="3" id="KW-1185">Reference proteome</keyword>
<keyword evidence="1" id="KW-0732">Signal</keyword>
<evidence type="ECO:0000256" key="1">
    <source>
        <dbReference type="SAM" id="SignalP"/>
    </source>
</evidence>
<gene>
    <name evidence="2" type="ORF">BOTBODRAFT_64551</name>
</gene>
<accession>A0A067MYX7</accession>
<dbReference type="EMBL" id="KL198025">
    <property type="protein sequence ID" value="KDQ17112.1"/>
    <property type="molecule type" value="Genomic_DNA"/>
</dbReference>
<sequence>MRSAVLVILALSAGLVAAVPTEPVAAAAHPETCGGFLGTLCPAGYTCKIDDMDGALSDGTGICVPGVDGSTDFFDLGFKTGPNSRRATLPYAALRHIDHIDATYS</sequence>
<feature type="signal peptide" evidence="1">
    <location>
        <begin position="1"/>
        <end position="18"/>
    </location>
</feature>
<evidence type="ECO:0000313" key="3">
    <source>
        <dbReference type="Proteomes" id="UP000027195"/>
    </source>
</evidence>
<name>A0A067MYX7_BOTB1</name>
<dbReference type="Proteomes" id="UP000027195">
    <property type="component" value="Unassembled WGS sequence"/>
</dbReference>
<dbReference type="HOGENOM" id="CLU_2236153_0_0_1"/>
<evidence type="ECO:0000313" key="2">
    <source>
        <dbReference type="EMBL" id="KDQ17112.1"/>
    </source>
</evidence>
<feature type="chain" id="PRO_5001641745" description="CBM1 domain-containing protein" evidence="1">
    <location>
        <begin position="19"/>
        <end position="105"/>
    </location>
</feature>
<proteinExistence type="predicted"/>
<organism evidence="2 3">
    <name type="scientific">Botryobasidium botryosum (strain FD-172 SS1)</name>
    <dbReference type="NCBI Taxonomy" id="930990"/>
    <lineage>
        <taxon>Eukaryota</taxon>
        <taxon>Fungi</taxon>
        <taxon>Dikarya</taxon>
        <taxon>Basidiomycota</taxon>
        <taxon>Agaricomycotina</taxon>
        <taxon>Agaricomycetes</taxon>
        <taxon>Cantharellales</taxon>
        <taxon>Botryobasidiaceae</taxon>
        <taxon>Botryobasidium</taxon>
    </lineage>
</organism>
<reference evidence="3" key="1">
    <citation type="journal article" date="2014" name="Proc. Natl. Acad. Sci. U.S.A.">
        <title>Extensive sampling of basidiomycete genomes demonstrates inadequacy of the white-rot/brown-rot paradigm for wood decay fungi.</title>
        <authorList>
            <person name="Riley R."/>
            <person name="Salamov A.A."/>
            <person name="Brown D.W."/>
            <person name="Nagy L.G."/>
            <person name="Floudas D."/>
            <person name="Held B.W."/>
            <person name="Levasseur A."/>
            <person name="Lombard V."/>
            <person name="Morin E."/>
            <person name="Otillar R."/>
            <person name="Lindquist E.A."/>
            <person name="Sun H."/>
            <person name="LaButti K.M."/>
            <person name="Schmutz J."/>
            <person name="Jabbour D."/>
            <person name="Luo H."/>
            <person name="Baker S.E."/>
            <person name="Pisabarro A.G."/>
            <person name="Walton J.D."/>
            <person name="Blanchette R.A."/>
            <person name="Henrissat B."/>
            <person name="Martin F."/>
            <person name="Cullen D."/>
            <person name="Hibbett D.S."/>
            <person name="Grigoriev I.V."/>
        </authorList>
    </citation>
    <scope>NUCLEOTIDE SEQUENCE [LARGE SCALE GENOMIC DNA]</scope>
    <source>
        <strain evidence="3">FD-172 SS1</strain>
    </source>
</reference>
<dbReference type="AlphaFoldDB" id="A0A067MYX7"/>
<evidence type="ECO:0008006" key="4">
    <source>
        <dbReference type="Google" id="ProtNLM"/>
    </source>
</evidence>